<proteinExistence type="predicted"/>
<name>A0A239SU62_9STRE</name>
<keyword evidence="2 9" id="KW-0813">Transport</keyword>
<feature type="transmembrane region" description="Helical" evidence="10">
    <location>
        <begin position="31"/>
        <end position="58"/>
    </location>
</feature>
<sequence>MENQGGLFGFLENHVMGPMGKLAQYKVVRAITAAGMAAVPFTIVGSMFLVFSIIPLAFSFWPFVADIFAASFDKFTSLYMIANYATMGVLSLYFCLALGYELTKIYAEEEDLNLTPINGALLSLFAFIMTVPQLVFEGGVMTAVQNLEEGAVIVDGWAMSNGVSRFGTTGIFTAIIMAVVAVMLYRLCVKNNWVIKMPDAVPEGVSRGFTALIPSFVIAFFVLILNGVLIALGTDIFKVIAIPFSFVSGLTNSWLGIMIIYLLTQLLWVVGIHGANIVFAFVNPIALANMAENAAGANFAVAGEWSNMFVIAGGSGATLGLCIWLATRAKSEQLSAIGKASLVPGIFNINEPLIFGIPIIYNPSLAIPFILAPMTSATIYYFVNAMGLIRPVIAQVPWPTPLGIGAFLGTADIKAVPVAFVTALAAFLVYYPFIRAYDKKLYAEEQGSAMETSIS</sequence>
<dbReference type="GO" id="GO:0005886">
    <property type="term" value="C:plasma membrane"/>
    <property type="evidence" value="ECO:0007669"/>
    <property type="project" value="UniProtKB-SubCell"/>
</dbReference>
<dbReference type="PANTHER" id="PTHR33989:SF8">
    <property type="entry name" value="PERMEASE IIC COMPONENT"/>
    <property type="match status" value="1"/>
</dbReference>
<keyword evidence="3 9" id="KW-1003">Cell membrane</keyword>
<feature type="transmembrane region" description="Helical" evidence="10">
    <location>
        <begin position="239"/>
        <end position="261"/>
    </location>
</feature>
<feature type="transmembrane region" description="Helical" evidence="10">
    <location>
        <begin position="78"/>
        <end position="100"/>
    </location>
</feature>
<dbReference type="GO" id="GO:1901264">
    <property type="term" value="P:carbohydrate derivative transport"/>
    <property type="evidence" value="ECO:0007669"/>
    <property type="project" value="TreeGrafter"/>
</dbReference>
<evidence type="ECO:0000256" key="1">
    <source>
        <dbReference type="ARBA" id="ARBA00004651"/>
    </source>
</evidence>
<protein>
    <recommendedName>
        <fullName evidence="9">Permease IIC component</fullName>
    </recommendedName>
</protein>
<keyword evidence="6 10" id="KW-0812">Transmembrane</keyword>
<dbReference type="RefSeq" id="WP_018373224.1">
    <property type="nucleotide sequence ID" value="NZ_LT906439.1"/>
</dbReference>
<dbReference type="InterPro" id="IPR004796">
    <property type="entry name" value="PTS_IIC_cello"/>
</dbReference>
<dbReference type="PROSITE" id="PS51105">
    <property type="entry name" value="PTS_EIIC_TYPE_3"/>
    <property type="match status" value="1"/>
</dbReference>
<dbReference type="Pfam" id="PF02378">
    <property type="entry name" value="PTS_EIIC"/>
    <property type="match status" value="1"/>
</dbReference>
<dbReference type="PIRSF" id="PIRSF006351">
    <property type="entry name" value="PTS_EIIC-Cellobiose"/>
    <property type="match status" value="1"/>
</dbReference>
<keyword evidence="7 10" id="KW-1133">Transmembrane helix</keyword>
<feature type="transmembrane region" description="Helical" evidence="10">
    <location>
        <begin position="308"/>
        <end position="327"/>
    </location>
</feature>
<evidence type="ECO:0000256" key="3">
    <source>
        <dbReference type="ARBA" id="ARBA00022475"/>
    </source>
</evidence>
<dbReference type="KEGG" id="smen:SAMEA4412692_1288"/>
<reference evidence="12 13" key="1">
    <citation type="submission" date="2017-06" db="EMBL/GenBank/DDBJ databases">
        <authorList>
            <consortium name="Pathogen Informatics"/>
        </authorList>
    </citation>
    <scope>NUCLEOTIDE SEQUENCE [LARGE SCALE GENOMIC DNA]</scope>
    <source>
        <strain evidence="12 13">NCTC13788</strain>
    </source>
</reference>
<dbReference type="InterPro" id="IPR051088">
    <property type="entry name" value="PTS_Sugar-EIIC/EIIB"/>
</dbReference>
<keyword evidence="4 9" id="KW-0762">Sugar transport</keyword>
<keyword evidence="13" id="KW-1185">Reference proteome</keyword>
<evidence type="ECO:0000256" key="8">
    <source>
        <dbReference type="ARBA" id="ARBA00023136"/>
    </source>
</evidence>
<feature type="transmembrane region" description="Helical" evidence="10">
    <location>
        <begin position="266"/>
        <end position="288"/>
    </location>
</feature>
<organism evidence="12 13">
    <name type="scientific">Streptococcus merionis</name>
    <dbReference type="NCBI Taxonomy" id="400065"/>
    <lineage>
        <taxon>Bacteria</taxon>
        <taxon>Bacillati</taxon>
        <taxon>Bacillota</taxon>
        <taxon>Bacilli</taxon>
        <taxon>Lactobacillales</taxon>
        <taxon>Streptococcaceae</taxon>
        <taxon>Streptococcus</taxon>
    </lineage>
</organism>
<dbReference type="NCBIfam" id="TIGR00410">
    <property type="entry name" value="lacE"/>
    <property type="match status" value="1"/>
</dbReference>
<feature type="transmembrane region" description="Helical" evidence="10">
    <location>
        <begin position="209"/>
        <end position="233"/>
    </location>
</feature>
<evidence type="ECO:0000256" key="2">
    <source>
        <dbReference type="ARBA" id="ARBA00022448"/>
    </source>
</evidence>
<keyword evidence="8 9" id="KW-0472">Membrane</keyword>
<feature type="transmembrane region" description="Helical" evidence="10">
    <location>
        <begin position="403"/>
        <end position="431"/>
    </location>
</feature>
<dbReference type="eggNOG" id="COG1455">
    <property type="taxonomic scope" value="Bacteria"/>
</dbReference>
<dbReference type="STRING" id="1123308.GCA_000380085_00653"/>
<evidence type="ECO:0000313" key="13">
    <source>
        <dbReference type="Proteomes" id="UP000215185"/>
    </source>
</evidence>
<feature type="domain" description="PTS EIIC type-3" evidence="11">
    <location>
        <begin position="11"/>
        <end position="433"/>
    </location>
</feature>
<evidence type="ECO:0000256" key="5">
    <source>
        <dbReference type="ARBA" id="ARBA00022683"/>
    </source>
</evidence>
<evidence type="ECO:0000259" key="11">
    <source>
        <dbReference type="PROSITE" id="PS51105"/>
    </source>
</evidence>
<dbReference type="OrthoDB" id="1550290at2"/>
<evidence type="ECO:0000256" key="4">
    <source>
        <dbReference type="ARBA" id="ARBA00022597"/>
    </source>
</evidence>
<keyword evidence="5" id="KW-0598">Phosphotransferase system</keyword>
<dbReference type="InterPro" id="IPR004501">
    <property type="entry name" value="PTS_EIIC_3"/>
</dbReference>
<feature type="transmembrane region" description="Helical" evidence="10">
    <location>
        <begin position="166"/>
        <end position="188"/>
    </location>
</feature>
<dbReference type="InterPro" id="IPR003352">
    <property type="entry name" value="PTS_EIIC"/>
</dbReference>
<accession>A0A239SU62</accession>
<evidence type="ECO:0000313" key="12">
    <source>
        <dbReference type="EMBL" id="SNU88947.1"/>
    </source>
</evidence>
<evidence type="ECO:0000256" key="9">
    <source>
        <dbReference type="PIRNR" id="PIRNR006351"/>
    </source>
</evidence>
<comment type="function">
    <text evidence="9">The phosphoenolpyruvate-dependent sugar phosphotransferase system (PTS), a major carbohydrate active -transport system, catalyzes the phosphorylation of incoming sugar substrates concomitant with their translocation across the cell membrane.</text>
</comment>
<evidence type="ECO:0000256" key="10">
    <source>
        <dbReference type="SAM" id="Phobius"/>
    </source>
</evidence>
<gene>
    <name evidence="12" type="primary">celD</name>
    <name evidence="12" type="ORF">SAMEA4412692_01288</name>
</gene>
<dbReference type="GO" id="GO:0008982">
    <property type="term" value="F:protein-N(PI)-phosphohistidine-sugar phosphotransferase activity"/>
    <property type="evidence" value="ECO:0007669"/>
    <property type="project" value="UniProtKB-UniRule"/>
</dbReference>
<dbReference type="PANTHER" id="PTHR33989">
    <property type="match status" value="1"/>
</dbReference>
<dbReference type="GO" id="GO:0009401">
    <property type="term" value="P:phosphoenolpyruvate-dependent sugar phosphotransferase system"/>
    <property type="evidence" value="ECO:0007669"/>
    <property type="project" value="UniProtKB-KW"/>
</dbReference>
<feature type="transmembrane region" description="Helical" evidence="10">
    <location>
        <begin position="112"/>
        <end position="131"/>
    </location>
</feature>
<dbReference type="Proteomes" id="UP000215185">
    <property type="component" value="Chromosome 1"/>
</dbReference>
<dbReference type="NCBIfam" id="NF007157">
    <property type="entry name" value="PRK09592.1"/>
    <property type="match status" value="1"/>
</dbReference>
<dbReference type="AlphaFoldDB" id="A0A239SU62"/>
<keyword evidence="12" id="KW-0808">Transferase</keyword>
<evidence type="ECO:0000256" key="7">
    <source>
        <dbReference type="ARBA" id="ARBA00022989"/>
    </source>
</evidence>
<comment type="subcellular location">
    <subcellularLocation>
        <location evidence="1">Cell membrane</location>
        <topology evidence="1">Multi-pass membrane protein</topology>
    </subcellularLocation>
</comment>
<evidence type="ECO:0000256" key="6">
    <source>
        <dbReference type="ARBA" id="ARBA00022692"/>
    </source>
</evidence>
<dbReference type="EMBL" id="LT906439">
    <property type="protein sequence ID" value="SNU88947.1"/>
    <property type="molecule type" value="Genomic_DNA"/>
</dbReference>
<feature type="transmembrane region" description="Helical" evidence="10">
    <location>
        <begin position="365"/>
        <end position="383"/>
    </location>
</feature>